<sequence>MKGEMMGKFQLDNKGQQSVQKFHEKLKVEKTDKQSKLEMIKAQYLEKKKSGKK</sequence>
<dbReference type="EMBL" id="LN774769">
    <property type="protein sequence ID" value="CEN27651.1"/>
    <property type="molecule type" value="Genomic_DNA"/>
</dbReference>
<protein>
    <recommendedName>
        <fullName evidence="3">30S ribosomal protein S10</fullName>
    </recommendedName>
</protein>
<gene>
    <name evidence="1" type="ORF">LACPI_0451</name>
</gene>
<proteinExistence type="predicted"/>
<evidence type="ECO:0008006" key="3">
    <source>
        <dbReference type="Google" id="ProtNLM"/>
    </source>
</evidence>
<dbReference type="RefSeq" id="WP_157761107.1">
    <property type="nucleotide sequence ID" value="NZ_LN774769.1"/>
</dbReference>
<evidence type="ECO:0000313" key="1">
    <source>
        <dbReference type="EMBL" id="CEN27651.1"/>
    </source>
</evidence>
<dbReference type="AlphaFoldDB" id="A0A0D6DV92"/>
<dbReference type="HOGENOM" id="CLU_202647_0_0_9"/>
<dbReference type="KEGG" id="lpk:LACPI_0451"/>
<organism evidence="1 2">
    <name type="scientific">Pseudolactococcus piscium MKFS47</name>
    <dbReference type="NCBI Taxonomy" id="297352"/>
    <lineage>
        <taxon>Bacteria</taxon>
        <taxon>Bacillati</taxon>
        <taxon>Bacillota</taxon>
        <taxon>Bacilli</taxon>
        <taxon>Lactobacillales</taxon>
        <taxon>Streptococcaceae</taxon>
        <taxon>Pseudolactococcus</taxon>
    </lineage>
</organism>
<name>A0A0D6DV92_9LACT</name>
<evidence type="ECO:0000313" key="2">
    <source>
        <dbReference type="Proteomes" id="UP000033166"/>
    </source>
</evidence>
<accession>A0A0D6DV92</accession>
<dbReference type="STRING" id="1364.LP2241_20096"/>
<dbReference type="Proteomes" id="UP000033166">
    <property type="component" value="Chromosome I"/>
</dbReference>
<reference evidence="2" key="1">
    <citation type="submission" date="2015-01" db="EMBL/GenBank/DDBJ databases">
        <authorList>
            <person name="Andreevskaya M."/>
        </authorList>
    </citation>
    <scope>NUCLEOTIDE SEQUENCE [LARGE SCALE GENOMIC DNA]</scope>
    <source>
        <strain evidence="2">MKFS47</strain>
    </source>
</reference>